<dbReference type="Proteomes" id="UP000289785">
    <property type="component" value="Segment"/>
</dbReference>
<keyword evidence="1" id="KW-0255">Endonuclease</keyword>
<dbReference type="GeneID" id="55010474"/>
<dbReference type="RefSeq" id="YP_009819099.1">
    <property type="nucleotide sequence ID" value="NC_048146.1"/>
</dbReference>
<keyword evidence="1" id="KW-0540">Nuclease</keyword>
<dbReference type="GO" id="GO:0004519">
    <property type="term" value="F:endonuclease activity"/>
    <property type="evidence" value="ECO:0007669"/>
    <property type="project" value="UniProtKB-KW"/>
</dbReference>
<keyword evidence="2" id="KW-1185">Reference proteome</keyword>
<protein>
    <submittedName>
        <fullName evidence="1">G-I-Y Y-I-G endonuclease</fullName>
    </submittedName>
</protein>
<keyword evidence="1" id="KW-0378">Hydrolase</keyword>
<name>A0A410TDN9_9CAUD</name>
<sequence length="148" mass="16821">MSVDKSDAVRNHFVYRYFDADGDLLYVGCSHRPEIRLREHRSTRPGMCAAIARIKVSGPYCYKTARGIERDAIRTEEPICGWTPAKQRDKVARSQWIDRRTAELVQRGISFRDALVAACDEAEATWPHPMHDLYDPPTYLAARAGVLA</sequence>
<evidence type="ECO:0000313" key="2">
    <source>
        <dbReference type="Proteomes" id="UP000289785"/>
    </source>
</evidence>
<dbReference type="KEGG" id="vg:55010474"/>
<accession>A0A410TDN9</accession>
<gene>
    <name evidence="1" type="primary">54</name>
    <name evidence="1" type="ORF">SEA_ASAPAG_54</name>
</gene>
<evidence type="ECO:0000313" key="1">
    <source>
        <dbReference type="EMBL" id="QAU07146.1"/>
    </source>
</evidence>
<reference evidence="1 2" key="1">
    <citation type="submission" date="2019-01" db="EMBL/GenBank/DDBJ databases">
        <authorList>
            <person name="Case A."/>
            <person name="Jordan N."/>
            <person name="Abdul-Shukar N."/>
            <person name="Baronian N."/>
            <person name="Bartlett E."/>
            <person name="Cordova J."/>
            <person name="Doering K."/>
            <person name="Downer L."/>
            <person name="Harrington M."/>
            <person name="Nillson B."/>
            <person name="Rencher J."/>
            <person name="Sandoval D."/>
            <person name="Weiss L."/>
            <person name="West E."/>
            <person name="Koga A.P."/>
            <person name="Garlena R.A."/>
            <person name="Russell D.A."/>
            <person name="Pope W.H."/>
            <person name="Jacobs-Sera D."/>
            <person name="Hatfull G.F."/>
        </authorList>
    </citation>
    <scope>NUCLEOTIDE SEQUENCE [LARGE SCALE GENOMIC DNA]</scope>
</reference>
<dbReference type="EMBL" id="MK376961">
    <property type="protein sequence ID" value="QAU07146.1"/>
    <property type="molecule type" value="Genomic_DNA"/>
</dbReference>
<proteinExistence type="predicted"/>
<organism evidence="1 2">
    <name type="scientific">Gordonia phage Asapag</name>
    <dbReference type="NCBI Taxonomy" id="2507862"/>
    <lineage>
        <taxon>Viruses</taxon>
        <taxon>Duplodnaviria</taxon>
        <taxon>Heunggongvirae</taxon>
        <taxon>Uroviricota</taxon>
        <taxon>Caudoviricetes</taxon>
        <taxon>Langleyhallvirinae</taxon>
        <taxon>Getalongvirus</taxon>
        <taxon>Getalongvirus asapag</taxon>
    </lineage>
</organism>